<dbReference type="Proteomes" id="UP001218188">
    <property type="component" value="Unassembled WGS sequence"/>
</dbReference>
<dbReference type="AlphaFoldDB" id="A0AAD6WYS3"/>
<sequence length="286" mass="31748">MAQNPSALRTQPRISSYFDTRNPDPPPDRFQTGFFFGCADPGSLLSEFPCAIELYGPTHIACGRVNSGQTVKCCNVWTMLHRQLILMSSRFNLLPHCRDLAVLFNRTANPFLSTLLMFSLRSSLKVYSAPRFTLALETLLIIIHFVDGLVCMDGRLMVHSYQAKFGFRATGLVINAADPGSILNFNTRSILTYLNCTVCSILAIRSFNFVPSYLIPFRIFTSTLNIQSLPRPAFNSKIPLKRGQATYPDWAPVGPLGRADGDVVFVVVGCQVSLQFNRNNVPGIKG</sequence>
<name>A0AAD6WYS3_9AGAR</name>
<proteinExistence type="predicted"/>
<gene>
    <name evidence="2" type="ORF">C8F04DRAFT_1236670</name>
</gene>
<organism evidence="2 3">
    <name type="scientific">Mycena alexandri</name>
    <dbReference type="NCBI Taxonomy" id="1745969"/>
    <lineage>
        <taxon>Eukaryota</taxon>
        <taxon>Fungi</taxon>
        <taxon>Dikarya</taxon>
        <taxon>Basidiomycota</taxon>
        <taxon>Agaricomycotina</taxon>
        <taxon>Agaricomycetes</taxon>
        <taxon>Agaricomycetidae</taxon>
        <taxon>Agaricales</taxon>
        <taxon>Marasmiineae</taxon>
        <taxon>Mycenaceae</taxon>
        <taxon>Mycena</taxon>
    </lineage>
</organism>
<accession>A0AAD6WYS3</accession>
<feature type="non-terminal residue" evidence="2">
    <location>
        <position position="286"/>
    </location>
</feature>
<evidence type="ECO:0000313" key="3">
    <source>
        <dbReference type="Proteomes" id="UP001218188"/>
    </source>
</evidence>
<feature type="compositionally biased region" description="Polar residues" evidence="1">
    <location>
        <begin position="1"/>
        <end position="19"/>
    </location>
</feature>
<evidence type="ECO:0000256" key="1">
    <source>
        <dbReference type="SAM" id="MobiDB-lite"/>
    </source>
</evidence>
<reference evidence="2" key="1">
    <citation type="submission" date="2023-03" db="EMBL/GenBank/DDBJ databases">
        <title>Massive genome expansion in bonnet fungi (Mycena s.s.) driven by repeated elements and novel gene families across ecological guilds.</title>
        <authorList>
            <consortium name="Lawrence Berkeley National Laboratory"/>
            <person name="Harder C.B."/>
            <person name="Miyauchi S."/>
            <person name="Viragh M."/>
            <person name="Kuo A."/>
            <person name="Thoen E."/>
            <person name="Andreopoulos B."/>
            <person name="Lu D."/>
            <person name="Skrede I."/>
            <person name="Drula E."/>
            <person name="Henrissat B."/>
            <person name="Morin E."/>
            <person name="Kohler A."/>
            <person name="Barry K."/>
            <person name="LaButti K."/>
            <person name="Morin E."/>
            <person name="Salamov A."/>
            <person name="Lipzen A."/>
            <person name="Mereny Z."/>
            <person name="Hegedus B."/>
            <person name="Baldrian P."/>
            <person name="Stursova M."/>
            <person name="Weitz H."/>
            <person name="Taylor A."/>
            <person name="Grigoriev I.V."/>
            <person name="Nagy L.G."/>
            <person name="Martin F."/>
            <person name="Kauserud H."/>
        </authorList>
    </citation>
    <scope>NUCLEOTIDE SEQUENCE</scope>
    <source>
        <strain evidence="2">CBHHK200</strain>
    </source>
</reference>
<feature type="region of interest" description="Disordered" evidence="1">
    <location>
        <begin position="1"/>
        <end position="25"/>
    </location>
</feature>
<comment type="caution">
    <text evidence="2">The sequence shown here is derived from an EMBL/GenBank/DDBJ whole genome shotgun (WGS) entry which is preliminary data.</text>
</comment>
<keyword evidence="3" id="KW-1185">Reference proteome</keyword>
<protein>
    <submittedName>
        <fullName evidence="2">Uncharacterized protein</fullName>
    </submittedName>
</protein>
<evidence type="ECO:0000313" key="2">
    <source>
        <dbReference type="EMBL" id="KAJ7030232.1"/>
    </source>
</evidence>
<dbReference type="EMBL" id="JARJCM010000093">
    <property type="protein sequence ID" value="KAJ7030232.1"/>
    <property type="molecule type" value="Genomic_DNA"/>
</dbReference>